<feature type="domain" description="Core" evidence="2">
    <location>
        <begin position="76"/>
        <end position="168"/>
    </location>
</feature>
<dbReference type="Gene3D" id="2.60.300.12">
    <property type="entry name" value="HesB-like domain"/>
    <property type="match status" value="1"/>
</dbReference>
<keyword evidence="4" id="KW-1185">Reference proteome</keyword>
<organism evidence="3 4">
    <name type="scientific">Boletus reticuloceps</name>
    <dbReference type="NCBI Taxonomy" id="495285"/>
    <lineage>
        <taxon>Eukaryota</taxon>
        <taxon>Fungi</taxon>
        <taxon>Dikarya</taxon>
        <taxon>Basidiomycota</taxon>
        <taxon>Agaricomycotina</taxon>
        <taxon>Agaricomycetes</taxon>
        <taxon>Agaricomycetidae</taxon>
        <taxon>Boletales</taxon>
        <taxon>Boletineae</taxon>
        <taxon>Boletaceae</taxon>
        <taxon>Boletoideae</taxon>
        <taxon>Boletus</taxon>
    </lineage>
</organism>
<evidence type="ECO:0000313" key="4">
    <source>
        <dbReference type="Proteomes" id="UP000683000"/>
    </source>
</evidence>
<comment type="caution">
    <text evidence="3">The sequence shown here is derived from an EMBL/GenBank/DDBJ whole genome shotgun (WGS) entry which is preliminary data.</text>
</comment>
<dbReference type="PANTHER" id="PTHR43011:SF1">
    <property type="entry name" value="IRON-SULFUR CLUSTER ASSEMBLY 2 HOMOLOG, MITOCHONDRIAL"/>
    <property type="match status" value="1"/>
</dbReference>
<proteinExistence type="inferred from homology"/>
<dbReference type="NCBIfam" id="TIGR00049">
    <property type="entry name" value="iron-sulfur cluster assembly accessory protein"/>
    <property type="match status" value="1"/>
</dbReference>
<accession>A0A8I3ABV4</accession>
<dbReference type="OrthoDB" id="1938621at2759"/>
<protein>
    <recommendedName>
        <fullName evidence="2">Core domain-containing protein</fullName>
    </recommendedName>
</protein>
<dbReference type="InterPro" id="IPR000361">
    <property type="entry name" value="ATAP_core_dom"/>
</dbReference>
<dbReference type="Proteomes" id="UP000683000">
    <property type="component" value="Unassembled WGS sequence"/>
</dbReference>
<reference evidence="3" key="1">
    <citation type="submission" date="2021-03" db="EMBL/GenBank/DDBJ databases">
        <title>Evolutionary innovations through gain and loss of genes in the ectomycorrhizal Boletales.</title>
        <authorList>
            <person name="Wu G."/>
            <person name="Miyauchi S."/>
            <person name="Morin E."/>
            <person name="Yang Z.-L."/>
            <person name="Xu J."/>
            <person name="Martin F.M."/>
        </authorList>
    </citation>
    <scope>NUCLEOTIDE SEQUENCE</scope>
    <source>
        <strain evidence="3">BR01</strain>
    </source>
</reference>
<dbReference type="GO" id="GO:0051537">
    <property type="term" value="F:2 iron, 2 sulfur cluster binding"/>
    <property type="evidence" value="ECO:0007669"/>
    <property type="project" value="TreeGrafter"/>
</dbReference>
<evidence type="ECO:0000256" key="1">
    <source>
        <dbReference type="ARBA" id="ARBA00006718"/>
    </source>
</evidence>
<dbReference type="GO" id="GO:0005506">
    <property type="term" value="F:iron ion binding"/>
    <property type="evidence" value="ECO:0007669"/>
    <property type="project" value="TreeGrafter"/>
</dbReference>
<dbReference type="InterPro" id="IPR035903">
    <property type="entry name" value="HesB-like_dom_sf"/>
</dbReference>
<dbReference type="SUPFAM" id="SSF89360">
    <property type="entry name" value="HesB-like domain"/>
    <property type="match status" value="1"/>
</dbReference>
<dbReference type="GO" id="GO:0016226">
    <property type="term" value="P:iron-sulfur cluster assembly"/>
    <property type="evidence" value="ECO:0007669"/>
    <property type="project" value="InterPro"/>
</dbReference>
<dbReference type="AlphaFoldDB" id="A0A8I3ABV4"/>
<evidence type="ECO:0000259" key="2">
    <source>
        <dbReference type="Pfam" id="PF01521"/>
    </source>
</evidence>
<name>A0A8I3ABV4_9AGAM</name>
<dbReference type="InterPro" id="IPR016092">
    <property type="entry name" value="ATAP"/>
</dbReference>
<sequence length="179" mass="19729">MSLQAPSQLAPSSEIPKTRSMLLRSPTIEDLEEQELDVDLIPKSQIHLVLTDLAAEVFFPPIHPGIFLTSLQQLRRISTRERNPNVALRISVESGGCHGYQYKMGLSSVRAPEDYHFTHPDTRPSNVYIDAVSLPMLNGSTVDYATELIGSSFRVTGNPQAKGGCGCGISWELKDQTSF</sequence>
<dbReference type="Pfam" id="PF01521">
    <property type="entry name" value="Fe-S_biosyn"/>
    <property type="match status" value="1"/>
</dbReference>
<dbReference type="EMBL" id="JAGFBS010000011">
    <property type="protein sequence ID" value="KAG6376685.1"/>
    <property type="molecule type" value="Genomic_DNA"/>
</dbReference>
<dbReference type="GO" id="GO:0005739">
    <property type="term" value="C:mitochondrion"/>
    <property type="evidence" value="ECO:0007669"/>
    <property type="project" value="TreeGrafter"/>
</dbReference>
<dbReference type="PANTHER" id="PTHR43011">
    <property type="entry name" value="IRON-SULFUR CLUSTER ASSEMBLY 2 HOMOLOG, MITOCHONDRIAL"/>
    <property type="match status" value="1"/>
</dbReference>
<comment type="similarity">
    <text evidence="1">Belongs to the HesB/IscA family.</text>
</comment>
<gene>
    <name evidence="3" type="ORF">JVT61DRAFT_1700</name>
</gene>
<dbReference type="GO" id="GO:0051539">
    <property type="term" value="F:4 iron, 4 sulfur cluster binding"/>
    <property type="evidence" value="ECO:0007669"/>
    <property type="project" value="TreeGrafter"/>
</dbReference>
<evidence type="ECO:0000313" key="3">
    <source>
        <dbReference type="EMBL" id="KAG6376685.1"/>
    </source>
</evidence>